<evidence type="ECO:0000259" key="9">
    <source>
        <dbReference type="Pfam" id="PF16916"/>
    </source>
</evidence>
<proteinExistence type="inferred from homology"/>
<dbReference type="SUPFAM" id="SSF160240">
    <property type="entry name" value="Cation efflux protein cytoplasmic domain-like"/>
    <property type="match status" value="1"/>
</dbReference>
<evidence type="ECO:0000313" key="11">
    <source>
        <dbReference type="Proteomes" id="UP001208017"/>
    </source>
</evidence>
<dbReference type="Gene3D" id="3.30.70.1350">
    <property type="entry name" value="Cation efflux protein, cytoplasmic domain"/>
    <property type="match status" value="1"/>
</dbReference>
<name>A0ABT3X5M4_9BACL</name>
<dbReference type="Proteomes" id="UP001208017">
    <property type="component" value="Unassembled WGS sequence"/>
</dbReference>
<keyword evidence="11" id="KW-1185">Reference proteome</keyword>
<evidence type="ECO:0000256" key="5">
    <source>
        <dbReference type="ARBA" id="ARBA00022989"/>
    </source>
</evidence>
<dbReference type="Gene3D" id="1.20.1510.10">
    <property type="entry name" value="Cation efflux protein transmembrane domain"/>
    <property type="match status" value="1"/>
</dbReference>
<dbReference type="InterPro" id="IPR027469">
    <property type="entry name" value="Cation_efflux_TMD_sf"/>
</dbReference>
<keyword evidence="6 7" id="KW-0472">Membrane</keyword>
<sequence>MEVYQDIKRGEKGAWVSIGAYVFLSLLKISVGYEASSEALIADGFNNGTDILVSIAVLVGLFISRKPPDSDHRYGHFRAQTIAQLIASFIMIFVGVEVLIQAVQSMITPKTSSPDLMAGWTALFCAAFMYGIYRYNLSLAKRINNQALMAAAKDNRSDAFVSLGAFVGILGAQLQLPWLDTVAAFGVGVIICKTGWEISYEATHHLTDGFDEKELTEYERTISRVGGVHEVKEVRARKHGNVVLLDVTIAVDSKLNVVESHTITEEIESVMNDHYGIPHVFVHIEPHH</sequence>
<evidence type="ECO:0000256" key="3">
    <source>
        <dbReference type="ARBA" id="ARBA00022448"/>
    </source>
</evidence>
<evidence type="ECO:0000256" key="2">
    <source>
        <dbReference type="ARBA" id="ARBA00008114"/>
    </source>
</evidence>
<evidence type="ECO:0000256" key="1">
    <source>
        <dbReference type="ARBA" id="ARBA00004141"/>
    </source>
</evidence>
<evidence type="ECO:0000313" key="10">
    <source>
        <dbReference type="EMBL" id="MCX7572206.1"/>
    </source>
</evidence>
<keyword evidence="3" id="KW-0813">Transport</keyword>
<comment type="similarity">
    <text evidence="2">Belongs to the cation diffusion facilitator (CDF) transporter (TC 2.A.4) family.</text>
</comment>
<dbReference type="Pfam" id="PF01545">
    <property type="entry name" value="Cation_efflux"/>
    <property type="match status" value="1"/>
</dbReference>
<feature type="transmembrane region" description="Helical" evidence="7">
    <location>
        <begin position="116"/>
        <end position="133"/>
    </location>
</feature>
<dbReference type="PANTHER" id="PTHR43840:SF50">
    <property type="entry name" value="MANGANESE EFFLUX SYSTEM PROTEIN MNES"/>
    <property type="match status" value="1"/>
</dbReference>
<dbReference type="InterPro" id="IPR058533">
    <property type="entry name" value="Cation_efflux_TM"/>
</dbReference>
<keyword evidence="5 7" id="KW-1133">Transmembrane helix</keyword>
<comment type="caution">
    <text evidence="10">The sequence shown here is derived from an EMBL/GenBank/DDBJ whole genome shotgun (WGS) entry which is preliminary data.</text>
</comment>
<dbReference type="InterPro" id="IPR050291">
    <property type="entry name" value="CDF_Transporter"/>
</dbReference>
<feature type="domain" description="Cation efflux protein cytoplasmic" evidence="9">
    <location>
        <begin position="211"/>
        <end position="287"/>
    </location>
</feature>
<feature type="transmembrane region" description="Helical" evidence="7">
    <location>
        <begin position="12"/>
        <end position="33"/>
    </location>
</feature>
<dbReference type="InterPro" id="IPR002524">
    <property type="entry name" value="Cation_efflux"/>
</dbReference>
<evidence type="ECO:0000256" key="6">
    <source>
        <dbReference type="ARBA" id="ARBA00023136"/>
    </source>
</evidence>
<dbReference type="PANTHER" id="PTHR43840">
    <property type="entry name" value="MITOCHONDRIAL METAL TRANSPORTER 1-RELATED"/>
    <property type="match status" value="1"/>
</dbReference>
<dbReference type="EMBL" id="JAPMLT010000017">
    <property type="protein sequence ID" value="MCX7572206.1"/>
    <property type="molecule type" value="Genomic_DNA"/>
</dbReference>
<feature type="transmembrane region" description="Helical" evidence="7">
    <location>
        <begin position="45"/>
        <end position="64"/>
    </location>
</feature>
<evidence type="ECO:0000259" key="8">
    <source>
        <dbReference type="Pfam" id="PF01545"/>
    </source>
</evidence>
<accession>A0ABT3X5M4</accession>
<feature type="domain" description="Cation efflux protein transmembrane" evidence="8">
    <location>
        <begin position="15"/>
        <end position="205"/>
    </location>
</feature>
<dbReference type="InterPro" id="IPR027470">
    <property type="entry name" value="Cation_efflux_CTD"/>
</dbReference>
<comment type="subcellular location">
    <subcellularLocation>
        <location evidence="1">Membrane</location>
        <topology evidence="1">Multi-pass membrane protein</topology>
    </subcellularLocation>
</comment>
<dbReference type="InterPro" id="IPR036837">
    <property type="entry name" value="Cation_efflux_CTD_sf"/>
</dbReference>
<dbReference type="NCBIfam" id="TIGR01297">
    <property type="entry name" value="CDF"/>
    <property type="match status" value="1"/>
</dbReference>
<gene>
    <name evidence="10" type="ORF">OS242_20060</name>
</gene>
<keyword evidence="4 7" id="KW-0812">Transmembrane</keyword>
<dbReference type="RefSeq" id="WP_267153457.1">
    <property type="nucleotide sequence ID" value="NZ_JAPMLT010000017.1"/>
</dbReference>
<dbReference type="Pfam" id="PF16916">
    <property type="entry name" value="ZT_dimer"/>
    <property type="match status" value="1"/>
</dbReference>
<reference evidence="10 11" key="1">
    <citation type="submission" date="2022-11" db="EMBL/GenBank/DDBJ databases">
        <title>Study of microbial diversity in lake waters.</title>
        <authorList>
            <person name="Zhang J."/>
        </authorList>
    </citation>
    <scope>NUCLEOTIDE SEQUENCE [LARGE SCALE GENOMIC DNA]</scope>
    <source>
        <strain evidence="10 11">DT12</strain>
    </source>
</reference>
<protein>
    <submittedName>
        <fullName evidence="10">Cation diffusion facilitator family transporter</fullName>
    </submittedName>
</protein>
<dbReference type="SUPFAM" id="SSF161111">
    <property type="entry name" value="Cation efflux protein transmembrane domain-like"/>
    <property type="match status" value="1"/>
</dbReference>
<organism evidence="10 11">
    <name type="scientific">Tumebacillus lacus</name>
    <dbReference type="NCBI Taxonomy" id="2995335"/>
    <lineage>
        <taxon>Bacteria</taxon>
        <taxon>Bacillati</taxon>
        <taxon>Bacillota</taxon>
        <taxon>Bacilli</taxon>
        <taxon>Bacillales</taxon>
        <taxon>Alicyclobacillaceae</taxon>
        <taxon>Tumebacillus</taxon>
    </lineage>
</organism>
<feature type="transmembrane region" description="Helical" evidence="7">
    <location>
        <begin position="85"/>
        <end position="104"/>
    </location>
</feature>
<evidence type="ECO:0000256" key="7">
    <source>
        <dbReference type="SAM" id="Phobius"/>
    </source>
</evidence>
<evidence type="ECO:0000256" key="4">
    <source>
        <dbReference type="ARBA" id="ARBA00022692"/>
    </source>
</evidence>